<dbReference type="PANTHER" id="PTHR31488:SF1">
    <property type="entry name" value="C-MANNOSYLTRANSFERASE DPY19L1"/>
    <property type="match status" value="1"/>
</dbReference>
<dbReference type="GO" id="GO:0000030">
    <property type="term" value="F:mannosyltransferase activity"/>
    <property type="evidence" value="ECO:0007669"/>
    <property type="project" value="TreeGrafter"/>
</dbReference>
<dbReference type="PANTHER" id="PTHR31488">
    <property type="entry name" value="DPY-19-LIKE 1, LIKE (H. SAPIENS)"/>
    <property type="match status" value="1"/>
</dbReference>
<keyword evidence="6 8" id="KW-1133">Transmembrane helix</keyword>
<reference evidence="10" key="1">
    <citation type="submission" date="2017-02" db="UniProtKB">
        <authorList>
            <consortium name="WormBaseParasite"/>
        </authorList>
    </citation>
    <scope>IDENTIFICATION</scope>
</reference>
<feature type="transmembrane region" description="Helical" evidence="8">
    <location>
        <begin position="30"/>
        <end position="50"/>
    </location>
</feature>
<evidence type="ECO:0000256" key="1">
    <source>
        <dbReference type="ARBA" id="ARBA00004141"/>
    </source>
</evidence>
<evidence type="ECO:0000313" key="10">
    <source>
        <dbReference type="WBParaSite" id="PTRK_0000091500.1"/>
    </source>
</evidence>
<evidence type="ECO:0000256" key="4">
    <source>
        <dbReference type="ARBA" id="ARBA00022679"/>
    </source>
</evidence>
<evidence type="ECO:0000256" key="5">
    <source>
        <dbReference type="ARBA" id="ARBA00022692"/>
    </source>
</evidence>
<comment type="similarity">
    <text evidence="2">Belongs to the dpy-19 family.</text>
</comment>
<evidence type="ECO:0000256" key="7">
    <source>
        <dbReference type="ARBA" id="ARBA00023136"/>
    </source>
</evidence>
<proteinExistence type="inferred from homology"/>
<dbReference type="Proteomes" id="UP000038045">
    <property type="component" value="Unplaced"/>
</dbReference>
<evidence type="ECO:0000256" key="2">
    <source>
        <dbReference type="ARBA" id="ARBA00008744"/>
    </source>
</evidence>
<organism evidence="9 10">
    <name type="scientific">Parastrongyloides trichosuri</name>
    <name type="common">Possum-specific nematode worm</name>
    <dbReference type="NCBI Taxonomy" id="131310"/>
    <lineage>
        <taxon>Eukaryota</taxon>
        <taxon>Metazoa</taxon>
        <taxon>Ecdysozoa</taxon>
        <taxon>Nematoda</taxon>
        <taxon>Chromadorea</taxon>
        <taxon>Rhabditida</taxon>
        <taxon>Tylenchina</taxon>
        <taxon>Panagrolaimomorpha</taxon>
        <taxon>Strongyloidoidea</taxon>
        <taxon>Strongyloididae</taxon>
        <taxon>Parastrongyloides</taxon>
    </lineage>
</organism>
<evidence type="ECO:0000256" key="6">
    <source>
        <dbReference type="ARBA" id="ARBA00022989"/>
    </source>
</evidence>
<evidence type="ECO:0000313" key="9">
    <source>
        <dbReference type="Proteomes" id="UP000038045"/>
    </source>
</evidence>
<protein>
    <submittedName>
        <fullName evidence="10">C-mannosyltransferase DPY19L1</fullName>
    </submittedName>
</protein>
<evidence type="ECO:0000256" key="8">
    <source>
        <dbReference type="SAM" id="Phobius"/>
    </source>
</evidence>
<name>A0A0N4Z219_PARTI</name>
<dbReference type="GO" id="GO:0005637">
    <property type="term" value="C:nuclear inner membrane"/>
    <property type="evidence" value="ECO:0007669"/>
    <property type="project" value="TreeGrafter"/>
</dbReference>
<dbReference type="WBParaSite" id="PTRK_0000091500.1">
    <property type="protein sequence ID" value="PTRK_0000091500.1"/>
    <property type="gene ID" value="PTRK_0000091500"/>
</dbReference>
<dbReference type="InterPro" id="IPR018732">
    <property type="entry name" value="Dpy-19/Dpy-19-like"/>
</dbReference>
<feature type="transmembrane region" description="Helical" evidence="8">
    <location>
        <begin position="297"/>
        <end position="315"/>
    </location>
</feature>
<keyword evidence="7 8" id="KW-0472">Membrane</keyword>
<keyword evidence="9" id="KW-1185">Reference proteome</keyword>
<keyword evidence="4" id="KW-0808">Transferase</keyword>
<dbReference type="AlphaFoldDB" id="A0A0N4Z219"/>
<dbReference type="STRING" id="131310.A0A0N4Z219"/>
<evidence type="ECO:0000256" key="3">
    <source>
        <dbReference type="ARBA" id="ARBA00022676"/>
    </source>
</evidence>
<sequence>MPKKSTLEKVKNDPKDCGIEKKRCIQTNSYLLFTLFIAMIISISHSIYLFQLYENDIHFSYLADFEREMAYRTEMGLYFSYYKTIVEADSFINGLNKIIHDNVTEYGHEINTLNRFNLYPEVILGFLYRNFRSLNNYYQFSKELCYTTNRGNDLPPISSCEGLINYHYFYMYGVFLVAGTVAGSIFLISTSLSETILGGLLSTCCFMFNHGESTRVQWTPPLRESFGKELSSLLFKPSSYSLNLIDSDIVYHTLQCLAFCLLSVIIMRLKLFATPHLCIISSVFFKPSLFPLKLKNLYIYGVIIALISCMGYQGVSNVKQEISKQGEYSNPDQEYLFNWIIKNTKQDDVFAGPMPLMANVKLSTLRPIVNHPHYEHVEIRDRTLKVYSMFSKKPLLKVYNTLKDMGVKYFLFQAHNCMSHPTKPQCSYKMMWDLQDPQNIGNINNCDLIEKTIKTRNQKFIEPFEVVYNQKNYIIMKL</sequence>
<keyword evidence="5 8" id="KW-0812">Transmembrane</keyword>
<feature type="transmembrane region" description="Helical" evidence="8">
    <location>
        <begin position="169"/>
        <end position="188"/>
    </location>
</feature>
<comment type="subcellular location">
    <subcellularLocation>
        <location evidence="1">Membrane</location>
        <topology evidence="1">Multi-pass membrane protein</topology>
    </subcellularLocation>
</comment>
<dbReference type="Pfam" id="PF10034">
    <property type="entry name" value="Dpy19"/>
    <property type="match status" value="2"/>
</dbReference>
<accession>A0A0N4Z219</accession>
<keyword evidence="3" id="KW-0328">Glycosyltransferase</keyword>